<keyword evidence="1" id="KW-0472">Membrane</keyword>
<reference evidence="2" key="1">
    <citation type="journal article" date="2014" name="Genome Biol. Evol.">
        <title>Pangenome evidence for extensive interdomain horizontal transfer affecting lineage core and shell genes in uncultured planktonic thaumarchaeota and euryarchaeota.</title>
        <authorList>
            <person name="Deschamps P."/>
            <person name="Zivanovic Y."/>
            <person name="Moreira D."/>
            <person name="Rodriguez-Valera F."/>
            <person name="Lopez-Garcia P."/>
        </authorList>
    </citation>
    <scope>NUCLEOTIDE SEQUENCE</scope>
</reference>
<organism evidence="2">
    <name type="scientific">uncultured marine thaumarchaeote KM3_78_D03</name>
    <dbReference type="NCBI Taxonomy" id="1456290"/>
    <lineage>
        <taxon>Archaea</taxon>
        <taxon>Nitrososphaerota</taxon>
        <taxon>environmental samples</taxon>
    </lineage>
</organism>
<evidence type="ECO:0000256" key="1">
    <source>
        <dbReference type="SAM" id="Phobius"/>
    </source>
</evidence>
<name>A0A075HUY2_9ARCH</name>
<dbReference type="EMBL" id="KF901087">
    <property type="protein sequence ID" value="AIF17633.1"/>
    <property type="molecule type" value="Genomic_DNA"/>
</dbReference>
<proteinExistence type="predicted"/>
<evidence type="ECO:0000313" key="2">
    <source>
        <dbReference type="EMBL" id="AIF17633.1"/>
    </source>
</evidence>
<dbReference type="AlphaFoldDB" id="A0A075HUY2"/>
<keyword evidence="1" id="KW-0812">Transmembrane</keyword>
<keyword evidence="1" id="KW-1133">Transmembrane helix</keyword>
<protein>
    <submittedName>
        <fullName evidence="2">Uncharacterized protein</fullName>
    </submittedName>
</protein>
<sequence>MNKIVFATVFTIIIFFPMNSQVFGQSNEQIEISEYYDYEEFESGFGEVIQINKIIFEIGKDTTVHVKHVIIGGAWDAGDPKLIKTLPGKHSNLQVTDEDGDFLRPMGFVGDTFEESEYIIAGQKPHKAYDLVAEYDLENFLELEDGLWGKHFAFPHDVEIFIDDDIEIIFANNRPVNVVDAKGINCVGCDIKIEFFDNPEPIIKKVIISETKLEEISSTGEEFILEFLSNGKIGDLNYIKELNYFSFDVNKENQIFLVKIPLDLLLSPYHVYLTENDQEILVESDQILKSEYGQSKTHANLSFRAETEGIIHVVGSTQMEHEKLLAKLQERASKSTNVESTNTNVKQAEVEMENDSVDQFYDDWGNTNDNDEDNTVILIIIGIISAVIIGIIIKLKKN</sequence>
<feature type="transmembrane region" description="Helical" evidence="1">
    <location>
        <begin position="376"/>
        <end position="395"/>
    </location>
</feature>
<accession>A0A075HUY2</accession>